<organism evidence="1 2">
    <name type="scientific">Molorchus minor</name>
    <dbReference type="NCBI Taxonomy" id="1323400"/>
    <lineage>
        <taxon>Eukaryota</taxon>
        <taxon>Metazoa</taxon>
        <taxon>Ecdysozoa</taxon>
        <taxon>Arthropoda</taxon>
        <taxon>Hexapoda</taxon>
        <taxon>Insecta</taxon>
        <taxon>Pterygota</taxon>
        <taxon>Neoptera</taxon>
        <taxon>Endopterygota</taxon>
        <taxon>Coleoptera</taxon>
        <taxon>Polyphaga</taxon>
        <taxon>Cucujiformia</taxon>
        <taxon>Chrysomeloidea</taxon>
        <taxon>Cerambycidae</taxon>
        <taxon>Lamiinae</taxon>
        <taxon>Monochamini</taxon>
        <taxon>Molorchus</taxon>
    </lineage>
</organism>
<dbReference type="Gene3D" id="3.40.630.30">
    <property type="match status" value="1"/>
</dbReference>
<sequence>MSSTVRSCSLPSQSRRFDDERNATVDFKKIDENTYDLVHSYIPDEYQGMGLGHVLAESFCSEFSMI</sequence>
<keyword evidence="2" id="KW-1185">Reference proteome</keyword>
<evidence type="ECO:0008006" key="3">
    <source>
        <dbReference type="Google" id="ProtNLM"/>
    </source>
</evidence>
<proteinExistence type="predicted"/>
<name>A0ABQ9K4W3_9CUCU</name>
<evidence type="ECO:0000313" key="1">
    <source>
        <dbReference type="EMBL" id="KAJ8985638.1"/>
    </source>
</evidence>
<dbReference type="InterPro" id="IPR016181">
    <property type="entry name" value="Acyl_CoA_acyltransferase"/>
</dbReference>
<gene>
    <name evidence="1" type="ORF">NQ317_015134</name>
</gene>
<evidence type="ECO:0000313" key="2">
    <source>
        <dbReference type="Proteomes" id="UP001162164"/>
    </source>
</evidence>
<reference evidence="1" key="1">
    <citation type="journal article" date="2023" name="Insect Mol. Biol.">
        <title>Genome sequencing provides insights into the evolution of gene families encoding plant cell wall-degrading enzymes in longhorned beetles.</title>
        <authorList>
            <person name="Shin N.R."/>
            <person name="Okamura Y."/>
            <person name="Kirsch R."/>
            <person name="Pauchet Y."/>
        </authorList>
    </citation>
    <scope>NUCLEOTIDE SEQUENCE</scope>
    <source>
        <strain evidence="1">MMC_N1</strain>
    </source>
</reference>
<protein>
    <recommendedName>
        <fullName evidence="3">Protein NATD1</fullName>
    </recommendedName>
</protein>
<dbReference type="EMBL" id="JAPWTJ010000010">
    <property type="protein sequence ID" value="KAJ8985638.1"/>
    <property type="molecule type" value="Genomic_DNA"/>
</dbReference>
<dbReference type="SUPFAM" id="SSF55729">
    <property type="entry name" value="Acyl-CoA N-acyltransferases (Nat)"/>
    <property type="match status" value="1"/>
</dbReference>
<comment type="caution">
    <text evidence="1">The sequence shown here is derived from an EMBL/GenBank/DDBJ whole genome shotgun (WGS) entry which is preliminary data.</text>
</comment>
<dbReference type="Proteomes" id="UP001162164">
    <property type="component" value="Unassembled WGS sequence"/>
</dbReference>
<accession>A0ABQ9K4W3</accession>